<reference evidence="2" key="1">
    <citation type="journal article" date="2009" name="Nature">
        <title>Genome sequence and analysis of the Irish potato famine pathogen Phytophthora infestans.</title>
        <authorList>
            <consortium name="The Broad Institute Genome Sequencing Platform"/>
            <person name="Haas B.J."/>
            <person name="Kamoun S."/>
            <person name="Zody M.C."/>
            <person name="Jiang R.H."/>
            <person name="Handsaker R.E."/>
            <person name="Cano L.M."/>
            <person name="Grabherr M."/>
            <person name="Kodira C.D."/>
            <person name="Raffaele S."/>
            <person name="Torto-Alalibo T."/>
            <person name="Bozkurt T.O."/>
            <person name="Ah-Fong A.M."/>
            <person name="Alvarado L."/>
            <person name="Anderson V.L."/>
            <person name="Armstrong M.R."/>
            <person name="Avrova A."/>
            <person name="Baxter L."/>
            <person name="Beynon J."/>
            <person name="Boevink P.C."/>
            <person name="Bollmann S.R."/>
            <person name="Bos J.I."/>
            <person name="Bulone V."/>
            <person name="Cai G."/>
            <person name="Cakir C."/>
            <person name="Carrington J.C."/>
            <person name="Chawner M."/>
            <person name="Conti L."/>
            <person name="Costanzo S."/>
            <person name="Ewan R."/>
            <person name="Fahlgren N."/>
            <person name="Fischbach M.A."/>
            <person name="Fugelstad J."/>
            <person name="Gilroy E.M."/>
            <person name="Gnerre S."/>
            <person name="Green P.J."/>
            <person name="Grenville-Briggs L.J."/>
            <person name="Griffith J."/>
            <person name="Grunwald N.J."/>
            <person name="Horn K."/>
            <person name="Horner N.R."/>
            <person name="Hu C.H."/>
            <person name="Huitema E."/>
            <person name="Jeong D.H."/>
            <person name="Jones A.M."/>
            <person name="Jones J.D."/>
            <person name="Jones R.W."/>
            <person name="Karlsson E.K."/>
            <person name="Kunjeti S.G."/>
            <person name="Lamour K."/>
            <person name="Liu Z."/>
            <person name="Ma L."/>
            <person name="Maclean D."/>
            <person name="Chibucos M.C."/>
            <person name="McDonald H."/>
            <person name="McWalters J."/>
            <person name="Meijer H.J."/>
            <person name="Morgan W."/>
            <person name="Morris P.F."/>
            <person name="Munro C.A."/>
            <person name="O'Neill K."/>
            <person name="Ospina-Giraldo M."/>
            <person name="Pinzon A."/>
            <person name="Pritchard L."/>
            <person name="Ramsahoye B."/>
            <person name="Ren Q."/>
            <person name="Restrepo S."/>
            <person name="Roy S."/>
            <person name="Sadanandom A."/>
            <person name="Savidor A."/>
            <person name="Schornack S."/>
            <person name="Schwartz D.C."/>
            <person name="Schumann U.D."/>
            <person name="Schwessinger B."/>
            <person name="Seyer L."/>
            <person name="Sharpe T."/>
            <person name="Silvar C."/>
            <person name="Song J."/>
            <person name="Studholme D.J."/>
            <person name="Sykes S."/>
            <person name="Thines M."/>
            <person name="van de Vondervoort P.J."/>
            <person name="Phuntumart V."/>
            <person name="Wawra S."/>
            <person name="Weide R."/>
            <person name="Win J."/>
            <person name="Young C."/>
            <person name="Zhou S."/>
            <person name="Fry W."/>
            <person name="Meyers B.C."/>
            <person name="van West P."/>
            <person name="Ristaino J."/>
            <person name="Govers F."/>
            <person name="Birch P.R."/>
            <person name="Whisson S.C."/>
            <person name="Judelson H.S."/>
            <person name="Nusbaum C."/>
        </authorList>
    </citation>
    <scope>NUCLEOTIDE SEQUENCE [LARGE SCALE GENOMIC DNA]</scope>
    <source>
        <strain evidence="2">T30-4</strain>
    </source>
</reference>
<dbReference type="GeneID" id="9470249"/>
<dbReference type="Proteomes" id="UP000006643">
    <property type="component" value="Unassembled WGS sequence"/>
</dbReference>
<evidence type="ECO:0000313" key="2">
    <source>
        <dbReference type="Proteomes" id="UP000006643"/>
    </source>
</evidence>
<dbReference type="KEGG" id="pif:PITG_10766"/>
<protein>
    <submittedName>
        <fullName evidence="1">Uncharacterized protein</fullName>
    </submittedName>
</protein>
<dbReference type="RefSeq" id="XP_002901597.1">
    <property type="nucleotide sequence ID" value="XM_002901551.1"/>
</dbReference>
<dbReference type="AlphaFoldDB" id="D0NH14"/>
<dbReference type="EMBL" id="DS028137">
    <property type="protein sequence ID" value="EEY58653.1"/>
    <property type="molecule type" value="Genomic_DNA"/>
</dbReference>
<organism evidence="1 2">
    <name type="scientific">Phytophthora infestans (strain T30-4)</name>
    <name type="common">Potato late blight agent</name>
    <dbReference type="NCBI Taxonomy" id="403677"/>
    <lineage>
        <taxon>Eukaryota</taxon>
        <taxon>Sar</taxon>
        <taxon>Stramenopiles</taxon>
        <taxon>Oomycota</taxon>
        <taxon>Peronosporomycetes</taxon>
        <taxon>Peronosporales</taxon>
        <taxon>Peronosporaceae</taxon>
        <taxon>Phytophthora</taxon>
    </lineage>
</organism>
<dbReference type="InParanoid" id="D0NH14"/>
<dbReference type="HOGENOM" id="CLU_2745535_0_0_1"/>
<sequence length="71" mass="7684">MPSNRCINARAGVQAELKGPRELVAISGSRPFMLRSTPDASQCRQVCAPFRSQLDVAVTSLLRVNDEPSPS</sequence>
<evidence type="ECO:0000313" key="1">
    <source>
        <dbReference type="EMBL" id="EEY58653.1"/>
    </source>
</evidence>
<dbReference type="VEuPathDB" id="FungiDB:PITG_10766"/>
<gene>
    <name evidence="1" type="ORF">PITG_10766</name>
</gene>
<proteinExistence type="predicted"/>
<accession>D0NH14</accession>
<keyword evidence="2" id="KW-1185">Reference proteome</keyword>
<name>D0NH14_PHYIT</name>